<proteinExistence type="predicted"/>
<organism evidence="3 4">
    <name type="scientific">Thermothielavioides terrestris (strain ATCC 38088 / NRRL 8126)</name>
    <name type="common">Thielavia terrestris</name>
    <dbReference type="NCBI Taxonomy" id="578455"/>
    <lineage>
        <taxon>Eukaryota</taxon>
        <taxon>Fungi</taxon>
        <taxon>Dikarya</taxon>
        <taxon>Ascomycota</taxon>
        <taxon>Pezizomycotina</taxon>
        <taxon>Sordariomycetes</taxon>
        <taxon>Sordariomycetidae</taxon>
        <taxon>Sordariales</taxon>
        <taxon>Chaetomiaceae</taxon>
        <taxon>Thermothielavioides</taxon>
        <taxon>Thermothielavioides terrestris</taxon>
    </lineage>
</organism>
<dbReference type="InterPro" id="IPR000719">
    <property type="entry name" value="Prot_kinase_dom"/>
</dbReference>
<dbReference type="Pfam" id="PF00069">
    <property type="entry name" value="Pkinase"/>
    <property type="match status" value="1"/>
</dbReference>
<dbReference type="GeneID" id="11521851"/>
<evidence type="ECO:0000313" key="3">
    <source>
        <dbReference type="EMBL" id="AEO71521.1"/>
    </source>
</evidence>
<evidence type="ECO:0000256" key="1">
    <source>
        <dbReference type="SAM" id="MobiDB-lite"/>
    </source>
</evidence>
<feature type="domain" description="Protein kinase" evidence="2">
    <location>
        <begin position="99"/>
        <end position="448"/>
    </location>
</feature>
<dbReference type="InterPro" id="IPR053083">
    <property type="entry name" value="TF_kinase-domain_protein"/>
</dbReference>
<dbReference type="SUPFAM" id="SSF56112">
    <property type="entry name" value="Protein kinase-like (PK-like)"/>
    <property type="match status" value="1"/>
</dbReference>
<keyword evidence="4" id="KW-1185">Reference proteome</keyword>
<dbReference type="RefSeq" id="XP_003657857.1">
    <property type="nucleotide sequence ID" value="XM_003657809.1"/>
</dbReference>
<name>G2RI59_THETT</name>
<dbReference type="PROSITE" id="PS50011">
    <property type="entry name" value="PROTEIN_KINASE_DOM"/>
    <property type="match status" value="1"/>
</dbReference>
<gene>
    <name evidence="3" type="ORF">THITE_2123995</name>
</gene>
<dbReference type="KEGG" id="ttt:THITE_2123995"/>
<dbReference type="PANTHER" id="PTHR44305">
    <property type="entry name" value="SI:DKEY-192D15.2-RELATED"/>
    <property type="match status" value="1"/>
</dbReference>
<dbReference type="AlphaFoldDB" id="G2RI59"/>
<dbReference type="InterPro" id="IPR011009">
    <property type="entry name" value="Kinase-like_dom_sf"/>
</dbReference>
<feature type="compositionally biased region" description="Low complexity" evidence="1">
    <location>
        <begin position="492"/>
        <end position="504"/>
    </location>
</feature>
<protein>
    <recommendedName>
        <fullName evidence="2">Protein kinase domain-containing protein</fullName>
    </recommendedName>
</protein>
<dbReference type="GO" id="GO:0005524">
    <property type="term" value="F:ATP binding"/>
    <property type="evidence" value="ECO:0007669"/>
    <property type="project" value="InterPro"/>
</dbReference>
<dbReference type="PANTHER" id="PTHR44305:SF24">
    <property type="entry name" value="TYROSINE-PROTEIN KINASE C03B1.5-RELATED"/>
    <property type="match status" value="1"/>
</dbReference>
<feature type="compositionally biased region" description="Pro residues" evidence="1">
    <location>
        <begin position="480"/>
        <end position="491"/>
    </location>
</feature>
<dbReference type="EMBL" id="CP003014">
    <property type="protein sequence ID" value="AEO71521.1"/>
    <property type="molecule type" value="Genomic_DNA"/>
</dbReference>
<dbReference type="Gene3D" id="1.10.510.10">
    <property type="entry name" value="Transferase(Phosphotransferase) domain 1"/>
    <property type="match status" value="1"/>
</dbReference>
<evidence type="ECO:0000259" key="2">
    <source>
        <dbReference type="PROSITE" id="PS50011"/>
    </source>
</evidence>
<dbReference type="HOGENOM" id="CLU_015630_1_1_1"/>
<sequence>MWWDDDSIEQIVTREFVCNRLLPEEIERLDRQLGFGENLTDGTYWEWIEQKAKKVFLILTDLGLPDQIFGLIDDSWDDEDLPIALDQVERLALTPYKDAKIEKKFYHRQFHYLLRHLQNGAHLDYHDDELVPLDVAEKKHAANHNPHVDKVMLPREPGMVFCRYQIPLGPGSLSRDQFIREVNGIRHLRNDHLLSYWASYTHREAGYVLFTPASEFSLKSLLSSTPGCLKNLEKNARRQTVMNWIHCLADTVSFLHSQGLSHGNIRPSTVLFSNDHRVFFGGFTRFHTLISTGMTDSSSFDKEAYDYAAPEHGDRRLPSSPSFPPRAADGGGGAVSMTFAADIFSLGCVILELLSFLFKKHGRPFATHRAAKHKSAGRGGAVLDCSFQRNLGQVETWIEQLTKDASKEDSPVFRGVAPMLQLVKQMLAPNPADRPSAGQVQARMYQILTEACGIAEPHCVHNYGSPELDMASLTLGSSPLSPPPPGSPPQGSPLQASPGSPGAAFLRRWRSGSLAGDRRRRDSGGNSSSGGGGIRKMGTSAQEVENERETRRTRKDSSAGGLGIPEILARDESKSWHLPLYASR</sequence>
<dbReference type="eggNOG" id="ENOG502T1TD">
    <property type="taxonomic scope" value="Eukaryota"/>
</dbReference>
<accession>G2RI59</accession>
<evidence type="ECO:0000313" key="4">
    <source>
        <dbReference type="Proteomes" id="UP000008181"/>
    </source>
</evidence>
<dbReference type="OrthoDB" id="4062651at2759"/>
<feature type="region of interest" description="Disordered" evidence="1">
    <location>
        <begin position="471"/>
        <end position="584"/>
    </location>
</feature>
<dbReference type="Proteomes" id="UP000008181">
    <property type="component" value="Chromosome 6"/>
</dbReference>
<dbReference type="STRING" id="578455.G2RI59"/>
<reference evidence="3 4" key="1">
    <citation type="journal article" date="2011" name="Nat. Biotechnol.">
        <title>Comparative genomic analysis of the thermophilic biomass-degrading fungi Myceliophthora thermophila and Thielavia terrestris.</title>
        <authorList>
            <person name="Berka R.M."/>
            <person name="Grigoriev I.V."/>
            <person name="Otillar R."/>
            <person name="Salamov A."/>
            <person name="Grimwood J."/>
            <person name="Reid I."/>
            <person name="Ishmael N."/>
            <person name="John T."/>
            <person name="Darmond C."/>
            <person name="Moisan M.-C."/>
            <person name="Henrissat B."/>
            <person name="Coutinho P.M."/>
            <person name="Lombard V."/>
            <person name="Natvig D.O."/>
            <person name="Lindquist E."/>
            <person name="Schmutz J."/>
            <person name="Lucas S."/>
            <person name="Harris P."/>
            <person name="Powlowski J."/>
            <person name="Bellemare A."/>
            <person name="Taylor D."/>
            <person name="Butler G."/>
            <person name="de Vries R.P."/>
            <person name="Allijn I.E."/>
            <person name="van den Brink J."/>
            <person name="Ushinsky S."/>
            <person name="Storms R."/>
            <person name="Powell A.J."/>
            <person name="Paulsen I.T."/>
            <person name="Elbourne L.D.H."/>
            <person name="Baker S.E."/>
            <person name="Magnuson J."/>
            <person name="LaBoissiere S."/>
            <person name="Clutterbuck A.J."/>
            <person name="Martinez D."/>
            <person name="Wogulis M."/>
            <person name="de Leon A.L."/>
            <person name="Rey M.W."/>
            <person name="Tsang A."/>
        </authorList>
    </citation>
    <scope>NUCLEOTIDE SEQUENCE [LARGE SCALE GENOMIC DNA]</scope>
    <source>
        <strain evidence="4">ATCC 38088 / NRRL 8126</strain>
    </source>
</reference>
<dbReference type="GO" id="GO:0004672">
    <property type="term" value="F:protein kinase activity"/>
    <property type="evidence" value="ECO:0007669"/>
    <property type="project" value="InterPro"/>
</dbReference>
<dbReference type="SMART" id="SM00220">
    <property type="entry name" value="S_TKc"/>
    <property type="match status" value="1"/>
</dbReference>